<dbReference type="NCBIfam" id="TIGR04380">
    <property type="entry name" value="myo_inos_iolG"/>
    <property type="match status" value="1"/>
</dbReference>
<feature type="domain" description="GFO/IDH/MocA-like oxidoreductase" evidence="4">
    <location>
        <begin position="133"/>
        <end position="251"/>
    </location>
</feature>
<dbReference type="Gene3D" id="3.30.360.10">
    <property type="entry name" value="Dihydrodipicolinate Reductase, domain 2"/>
    <property type="match status" value="1"/>
</dbReference>
<evidence type="ECO:0000259" key="3">
    <source>
        <dbReference type="Pfam" id="PF01408"/>
    </source>
</evidence>
<organism evidence="5 6">
    <name type="scientific">Spiroplasma alleghenense</name>
    <dbReference type="NCBI Taxonomy" id="216931"/>
    <lineage>
        <taxon>Bacteria</taxon>
        <taxon>Bacillati</taxon>
        <taxon>Mycoplasmatota</taxon>
        <taxon>Mollicutes</taxon>
        <taxon>Entomoplasmatales</taxon>
        <taxon>Spiroplasmataceae</taxon>
        <taxon>Spiroplasma</taxon>
    </lineage>
</organism>
<keyword evidence="2" id="KW-0560">Oxidoreductase</keyword>
<feature type="domain" description="Gfo/Idh/MocA-like oxidoreductase N-terminal" evidence="3">
    <location>
        <begin position="6"/>
        <end position="123"/>
    </location>
</feature>
<dbReference type="PANTHER" id="PTHR42840">
    <property type="entry name" value="NAD(P)-BINDING ROSSMANN-FOLD SUPERFAMILY PROTEIN-RELATED"/>
    <property type="match status" value="1"/>
</dbReference>
<dbReference type="InterPro" id="IPR036291">
    <property type="entry name" value="NAD(P)-bd_dom_sf"/>
</dbReference>
<evidence type="ECO:0000256" key="1">
    <source>
        <dbReference type="ARBA" id="ARBA00010928"/>
    </source>
</evidence>
<evidence type="ECO:0000259" key="4">
    <source>
        <dbReference type="Pfam" id="PF22725"/>
    </source>
</evidence>
<dbReference type="InterPro" id="IPR030827">
    <property type="entry name" value="Myo_inos_IolG"/>
</dbReference>
<dbReference type="KEGG" id="salx:SALLE_v1c04700"/>
<dbReference type="GO" id="GO:0000166">
    <property type="term" value="F:nucleotide binding"/>
    <property type="evidence" value="ECO:0007669"/>
    <property type="project" value="InterPro"/>
</dbReference>
<dbReference type="InterPro" id="IPR000683">
    <property type="entry name" value="Gfo/Idh/MocA-like_OxRdtase_N"/>
</dbReference>
<dbReference type="SUPFAM" id="SSF55347">
    <property type="entry name" value="Glyceraldehyde-3-phosphate dehydrogenase-like, C-terminal domain"/>
    <property type="match status" value="1"/>
</dbReference>
<dbReference type="EMBL" id="CP031376">
    <property type="protein sequence ID" value="AXK51144.1"/>
    <property type="molecule type" value="Genomic_DNA"/>
</dbReference>
<evidence type="ECO:0000313" key="6">
    <source>
        <dbReference type="Proteomes" id="UP000254792"/>
    </source>
</evidence>
<comment type="similarity">
    <text evidence="1">Belongs to the Gfo/Idh/MocA family.</text>
</comment>
<dbReference type="AlphaFoldDB" id="A0A345Z3G5"/>
<name>A0A345Z3G5_9MOLU</name>
<proteinExistence type="inferred from homology"/>
<reference evidence="5 6" key="1">
    <citation type="submission" date="2018-07" db="EMBL/GenBank/DDBJ databases">
        <title>Complete genome sequence of Spiroplasma alleghenense PLHS-1 (ATCC 51752).</title>
        <authorList>
            <person name="Chou L."/>
            <person name="Lee T.-Y."/>
            <person name="Tsai Y.-M."/>
            <person name="Kuo C.-H."/>
        </authorList>
    </citation>
    <scope>NUCLEOTIDE SEQUENCE [LARGE SCALE GENOMIC DNA]</scope>
    <source>
        <strain evidence="5 6">PLHS-1</strain>
    </source>
</reference>
<protein>
    <submittedName>
        <fullName evidence="5">Myo-inositol 2-dehydrogenase / D-chiro-inositol 1-dehydrogenase</fullName>
    </submittedName>
</protein>
<dbReference type="SUPFAM" id="SSF51735">
    <property type="entry name" value="NAD(P)-binding Rossmann-fold domains"/>
    <property type="match status" value="1"/>
</dbReference>
<dbReference type="OrthoDB" id="9815825at2"/>
<dbReference type="RefSeq" id="WP_115558054.1">
    <property type="nucleotide sequence ID" value="NZ_CP031376.1"/>
</dbReference>
<keyword evidence="6" id="KW-1185">Reference proteome</keyword>
<sequence length="336" mass="37743">MNKNVVGIIGLGRIGKLHLDNIINNKSVQVKYVYDAFSKDINEYIKNYSGVTVAKEYDEILNDKEVNVIFICTPTTTHSEIIIKAAQANKNIFCEKPISFSEEETNAAYEAVKKANVKFQIGFNRRFDKNFIDAKKAILENKIGQLHILNITSRDPEPPSLDYVKQSGGIFMDMAIHDFDMMRFISDSEVEEVYVNGAALVNPAIAEVDDIDTAIISLKFANKAIGSIDNSRQAVYGYDQRLEAFGNMGKLNVKNNLQENICLANAESVISSKPQWFFLERYKEAYFLETKLFFEAITNDTETSPNFLDGIKAQKIAKAAKQSLNSGKPEKVETIS</sequence>
<dbReference type="InterPro" id="IPR055170">
    <property type="entry name" value="GFO_IDH_MocA-like_dom"/>
</dbReference>
<dbReference type="PANTHER" id="PTHR42840:SF3">
    <property type="entry name" value="BINDING ROSSMANN FOLD OXIDOREDUCTASE, PUTATIVE (AFU_ORTHOLOGUE AFUA_2G10240)-RELATED"/>
    <property type="match status" value="1"/>
</dbReference>
<dbReference type="Gene3D" id="3.40.50.720">
    <property type="entry name" value="NAD(P)-binding Rossmann-like Domain"/>
    <property type="match status" value="1"/>
</dbReference>
<evidence type="ECO:0000256" key="2">
    <source>
        <dbReference type="ARBA" id="ARBA00023002"/>
    </source>
</evidence>
<dbReference type="Proteomes" id="UP000254792">
    <property type="component" value="Chromosome"/>
</dbReference>
<dbReference type="Pfam" id="PF22725">
    <property type="entry name" value="GFO_IDH_MocA_C3"/>
    <property type="match status" value="1"/>
</dbReference>
<accession>A0A345Z3G5</accession>
<dbReference type="Pfam" id="PF01408">
    <property type="entry name" value="GFO_IDH_MocA"/>
    <property type="match status" value="1"/>
</dbReference>
<dbReference type="FunFam" id="3.30.360.10:FF:000023">
    <property type="entry name" value="Inositol 2-dehydrogenase"/>
    <property type="match status" value="1"/>
</dbReference>
<dbReference type="GO" id="GO:0016491">
    <property type="term" value="F:oxidoreductase activity"/>
    <property type="evidence" value="ECO:0007669"/>
    <property type="project" value="UniProtKB-KW"/>
</dbReference>
<gene>
    <name evidence="5" type="primary">iolG</name>
    <name evidence="5" type="ORF">SALLE_v1c04700</name>
</gene>
<evidence type="ECO:0000313" key="5">
    <source>
        <dbReference type="EMBL" id="AXK51144.1"/>
    </source>
</evidence>